<gene>
    <name evidence="1" type="ORF">WMN62_09365</name>
</gene>
<evidence type="ECO:0000313" key="2">
    <source>
        <dbReference type="Proteomes" id="UP001370299"/>
    </source>
</evidence>
<protein>
    <recommendedName>
        <fullName evidence="3">Asp23/Gls24 family envelope stress response protein</fullName>
    </recommendedName>
</protein>
<sequence>MSDDVDDRHGAFTLDELSDYLDADRTPVRADIEGDPDAVAALERLQVLRRASRDLLDTEASADGDERWISSVLASIRTTAHAGRDIPVPDDDPAAHLVVTEGALRGLVRTLGDDVPGVVVRRTRFSGDVGVPGGAVDVDITVVATLEASVSDRAEALRAHVTAVLGAHAPFRIRSVVVRVADVVVGGTP</sequence>
<evidence type="ECO:0008006" key="3">
    <source>
        <dbReference type="Google" id="ProtNLM"/>
    </source>
</evidence>
<proteinExistence type="predicted"/>
<keyword evidence="2" id="KW-1185">Reference proteome</keyword>
<accession>A0ABU8YBQ7</accession>
<reference evidence="1 2" key="1">
    <citation type="submission" date="2024-03" db="EMBL/GenBank/DDBJ databases">
        <title>Whole genomes of four grape xylem sap localized bacterial endophytes.</title>
        <authorList>
            <person name="Kumar G."/>
            <person name="Savka M.A."/>
        </authorList>
    </citation>
    <scope>NUCLEOTIDE SEQUENCE [LARGE SCALE GENOMIC DNA]</scope>
    <source>
        <strain evidence="1 2">RIT_GXS8</strain>
    </source>
</reference>
<organism evidence="1 2">
    <name type="scientific">Curtobacterium citreum</name>
    <dbReference type="NCBI Taxonomy" id="2036"/>
    <lineage>
        <taxon>Bacteria</taxon>
        <taxon>Bacillati</taxon>
        <taxon>Actinomycetota</taxon>
        <taxon>Actinomycetes</taxon>
        <taxon>Micrococcales</taxon>
        <taxon>Microbacteriaceae</taxon>
        <taxon>Curtobacterium</taxon>
    </lineage>
</organism>
<dbReference type="EMBL" id="JBBLYY010000047">
    <property type="protein sequence ID" value="MEK0171677.1"/>
    <property type="molecule type" value="Genomic_DNA"/>
</dbReference>
<dbReference type="RefSeq" id="WP_148061695.1">
    <property type="nucleotide sequence ID" value="NZ_JBBKAP010000018.1"/>
</dbReference>
<dbReference type="Proteomes" id="UP001370299">
    <property type="component" value="Unassembled WGS sequence"/>
</dbReference>
<evidence type="ECO:0000313" key="1">
    <source>
        <dbReference type="EMBL" id="MEK0171677.1"/>
    </source>
</evidence>
<comment type="caution">
    <text evidence="1">The sequence shown here is derived from an EMBL/GenBank/DDBJ whole genome shotgun (WGS) entry which is preliminary data.</text>
</comment>
<name>A0ABU8YBQ7_9MICO</name>